<reference evidence="5" key="1">
    <citation type="submission" date="2022-03" db="EMBL/GenBank/DDBJ databases">
        <title>Identification of a novel bacterium isolated from mangrove sediments.</title>
        <authorList>
            <person name="Pan X."/>
        </authorList>
    </citation>
    <scope>NUCLEOTIDE SEQUENCE</scope>
    <source>
        <strain evidence="5">B2637</strain>
    </source>
</reference>
<dbReference type="RefSeq" id="WP_243800854.1">
    <property type="nucleotide sequence ID" value="NZ_JALHAT010000023.1"/>
</dbReference>
<evidence type="ECO:0000256" key="2">
    <source>
        <dbReference type="ARBA" id="ARBA00022679"/>
    </source>
</evidence>
<keyword evidence="4" id="KW-0862">Zinc</keyword>
<gene>
    <name evidence="5" type="ORF">MTR65_12955</name>
</gene>
<evidence type="ECO:0000313" key="5">
    <source>
        <dbReference type="EMBL" id="MCJ1961597.1"/>
    </source>
</evidence>
<evidence type="ECO:0000256" key="1">
    <source>
        <dbReference type="ARBA" id="ARBA00001947"/>
    </source>
</evidence>
<dbReference type="InterPro" id="IPR013785">
    <property type="entry name" value="Aldolase_TIM"/>
</dbReference>
<organism evidence="5 6">
    <name type="scientific">Novosphingobium mangrovi</name>
    <name type="common">ex Hu et al. 2023</name>
    <dbReference type="NCBI Taxonomy" id="2930094"/>
    <lineage>
        <taxon>Bacteria</taxon>
        <taxon>Pseudomonadati</taxon>
        <taxon>Pseudomonadota</taxon>
        <taxon>Alphaproteobacteria</taxon>
        <taxon>Sphingomonadales</taxon>
        <taxon>Sphingomonadaceae</taxon>
        <taxon>Novosphingobium</taxon>
    </lineage>
</organism>
<dbReference type="EMBL" id="JALHAT010000023">
    <property type="protein sequence ID" value="MCJ1961597.1"/>
    <property type="molecule type" value="Genomic_DNA"/>
</dbReference>
<dbReference type="PANTHER" id="PTHR37418:SF2">
    <property type="entry name" value="3-KETO-5-AMINOHEXANOATE CLEAVAGE ENZYME"/>
    <property type="match status" value="1"/>
</dbReference>
<name>A0ABT0AEI6_9SPHN</name>
<accession>A0ABT0AEI6</accession>
<protein>
    <submittedName>
        <fullName evidence="5">3-keto-5-aminohexanoate cleavage protein</fullName>
    </submittedName>
</protein>
<evidence type="ECO:0000256" key="4">
    <source>
        <dbReference type="ARBA" id="ARBA00022833"/>
    </source>
</evidence>
<proteinExistence type="predicted"/>
<dbReference type="Pfam" id="PF05853">
    <property type="entry name" value="BKACE"/>
    <property type="match status" value="1"/>
</dbReference>
<keyword evidence="2" id="KW-0808">Transferase</keyword>
<keyword evidence="3" id="KW-0479">Metal-binding</keyword>
<comment type="cofactor">
    <cofactor evidence="1">
        <name>Zn(2+)</name>
        <dbReference type="ChEBI" id="CHEBI:29105"/>
    </cofactor>
</comment>
<dbReference type="PANTHER" id="PTHR37418">
    <property type="entry name" value="3-KETO-5-AMINOHEXANOATE CLEAVAGE ENZYME-RELATED"/>
    <property type="match status" value="1"/>
</dbReference>
<evidence type="ECO:0000313" key="6">
    <source>
        <dbReference type="Proteomes" id="UP001162802"/>
    </source>
</evidence>
<dbReference type="InterPro" id="IPR008567">
    <property type="entry name" value="BKACE"/>
</dbReference>
<evidence type="ECO:0000256" key="3">
    <source>
        <dbReference type="ARBA" id="ARBA00022723"/>
    </source>
</evidence>
<comment type="caution">
    <text evidence="5">The sequence shown here is derived from an EMBL/GenBank/DDBJ whole genome shotgun (WGS) entry which is preliminary data.</text>
</comment>
<dbReference type="Gene3D" id="3.20.20.70">
    <property type="entry name" value="Aldolase class I"/>
    <property type="match status" value="1"/>
</dbReference>
<sequence length="322" mass="35079">MTTTASPAKPHPAKTSRKVIVTCAITGSIHTPSMSPHLPVTPSEIAHSAIEAAEAGASIVHLHARNPRTGEPDQSVEAYEHILPVIKQASNVVINVTTGGSTLMTTQERLAPAMHYKPEVASLNMGSMNFGLFPMLGRFKDFQHDWERPYLEGSSGRIFRNTFDDIETILTSCAENGTRFEVECYDIGHLYTCAHFAERGLIKPPFFIQSVFGILGGIGGHPEDVLHMKRTADRLFGEDYRWSVLGAGRNQMPIATQAVVNGGNVRVGLEDSLWGGKGRMATSNAEQVRMVRGLLENLGLEIATPDEARAMLQLKGGDNVNF</sequence>
<dbReference type="Proteomes" id="UP001162802">
    <property type="component" value="Unassembled WGS sequence"/>
</dbReference>
<keyword evidence="6" id="KW-1185">Reference proteome</keyword>